<dbReference type="Proteomes" id="UP000521943">
    <property type="component" value="Unassembled WGS sequence"/>
</dbReference>
<reference evidence="2 3" key="1">
    <citation type="submission" date="2020-07" db="EMBL/GenBank/DDBJ databases">
        <title>Comparative genomics of pyrophilous fungi reveals a link between fire events and developmental genes.</title>
        <authorList>
            <consortium name="DOE Joint Genome Institute"/>
            <person name="Steindorff A.S."/>
            <person name="Carver A."/>
            <person name="Calhoun S."/>
            <person name="Stillman K."/>
            <person name="Liu H."/>
            <person name="Lipzen A."/>
            <person name="Pangilinan J."/>
            <person name="Labutti K."/>
            <person name="Bruns T.D."/>
            <person name="Grigoriev I.V."/>
        </authorList>
    </citation>
    <scope>NUCLEOTIDE SEQUENCE [LARGE SCALE GENOMIC DNA]</scope>
    <source>
        <strain evidence="2 3">CBS 144469</strain>
    </source>
</reference>
<dbReference type="EMBL" id="JACGCI010000094">
    <property type="protein sequence ID" value="KAF6746298.1"/>
    <property type="molecule type" value="Genomic_DNA"/>
</dbReference>
<keyword evidence="1" id="KW-0812">Transmembrane</keyword>
<evidence type="ECO:0000313" key="2">
    <source>
        <dbReference type="EMBL" id="KAF6746298.1"/>
    </source>
</evidence>
<organism evidence="2 3">
    <name type="scientific">Ephemerocybe angulata</name>
    <dbReference type="NCBI Taxonomy" id="980116"/>
    <lineage>
        <taxon>Eukaryota</taxon>
        <taxon>Fungi</taxon>
        <taxon>Dikarya</taxon>
        <taxon>Basidiomycota</taxon>
        <taxon>Agaricomycotina</taxon>
        <taxon>Agaricomycetes</taxon>
        <taxon>Agaricomycetidae</taxon>
        <taxon>Agaricales</taxon>
        <taxon>Agaricineae</taxon>
        <taxon>Psathyrellaceae</taxon>
        <taxon>Ephemerocybe</taxon>
    </lineage>
</organism>
<comment type="caution">
    <text evidence="2">The sequence shown here is derived from an EMBL/GenBank/DDBJ whole genome shotgun (WGS) entry which is preliminary data.</text>
</comment>
<gene>
    <name evidence="2" type="ORF">DFP72DRAFT_1175662</name>
</gene>
<protein>
    <submittedName>
        <fullName evidence="2">Uncharacterized protein</fullName>
    </submittedName>
</protein>
<sequence length="79" mass="8581">MVLFSASWLHPQFEANERSIKASSTCGCTLQDSLTTNNPLRITFTMHLSVSTIFLLTLASFGAALPGHVPRPTTKSTTK</sequence>
<feature type="transmembrane region" description="Helical" evidence="1">
    <location>
        <begin position="44"/>
        <end position="65"/>
    </location>
</feature>
<evidence type="ECO:0000313" key="3">
    <source>
        <dbReference type="Proteomes" id="UP000521943"/>
    </source>
</evidence>
<dbReference type="AlphaFoldDB" id="A0A8H6LWB4"/>
<keyword evidence="3" id="KW-1185">Reference proteome</keyword>
<keyword evidence="1" id="KW-1133">Transmembrane helix</keyword>
<accession>A0A8H6LWB4</accession>
<keyword evidence="1" id="KW-0472">Membrane</keyword>
<proteinExistence type="predicted"/>
<evidence type="ECO:0000256" key="1">
    <source>
        <dbReference type="SAM" id="Phobius"/>
    </source>
</evidence>
<name>A0A8H6LWB4_9AGAR</name>